<evidence type="ECO:0000256" key="1">
    <source>
        <dbReference type="SAM" id="Coils"/>
    </source>
</evidence>
<evidence type="ECO:0008006" key="4">
    <source>
        <dbReference type="Google" id="ProtNLM"/>
    </source>
</evidence>
<dbReference type="PROSITE" id="PS51257">
    <property type="entry name" value="PROKAR_LIPOPROTEIN"/>
    <property type="match status" value="1"/>
</dbReference>
<dbReference type="STRING" id="156994.SAMN04488028_1056"/>
<reference evidence="3" key="1">
    <citation type="submission" date="2016-11" db="EMBL/GenBank/DDBJ databases">
        <authorList>
            <person name="Varghese N."/>
            <person name="Submissions S."/>
        </authorList>
    </citation>
    <scope>NUCLEOTIDE SEQUENCE [LARGE SCALE GENOMIC DNA]</scope>
    <source>
        <strain evidence="3">DSM 26134</strain>
    </source>
</reference>
<protein>
    <recommendedName>
        <fullName evidence="4">Viral A-type inclusion protein</fullName>
    </recommendedName>
</protein>
<feature type="coiled-coil region" evidence="1">
    <location>
        <begin position="106"/>
        <end position="133"/>
    </location>
</feature>
<keyword evidence="1" id="KW-0175">Coiled coil</keyword>
<dbReference type="Proteomes" id="UP000184474">
    <property type="component" value="Unassembled WGS sequence"/>
</dbReference>
<keyword evidence="3" id="KW-1185">Reference proteome</keyword>
<sequence length="151" mass="16472">MKMKNVAIVLIVLSACNTPKPEAVSVEFNDLKAEVITIHDEAMAEMGTIMRLKKELAAELDSTAIDSTAVVAIEDLEAAHEGMMVWMRGFSDAFTGEELLNGLPEQFDTEEAKAEAEQKLDALKAQEASVKKMNEMIKNSISQAKATLQGK</sequence>
<name>A0A1M6SFX6_REIAG</name>
<evidence type="ECO:0000313" key="2">
    <source>
        <dbReference type="EMBL" id="SHK43623.1"/>
    </source>
</evidence>
<evidence type="ECO:0000313" key="3">
    <source>
        <dbReference type="Proteomes" id="UP000184474"/>
    </source>
</evidence>
<organism evidence="2 3">
    <name type="scientific">Reichenbachiella agariperforans</name>
    <dbReference type="NCBI Taxonomy" id="156994"/>
    <lineage>
        <taxon>Bacteria</taxon>
        <taxon>Pseudomonadati</taxon>
        <taxon>Bacteroidota</taxon>
        <taxon>Cytophagia</taxon>
        <taxon>Cytophagales</taxon>
        <taxon>Reichenbachiellaceae</taxon>
        <taxon>Reichenbachiella</taxon>
    </lineage>
</organism>
<dbReference type="EMBL" id="FRAA01000005">
    <property type="protein sequence ID" value="SHK43623.1"/>
    <property type="molecule type" value="Genomic_DNA"/>
</dbReference>
<proteinExistence type="predicted"/>
<accession>A0A1M6SFX6</accession>
<gene>
    <name evidence="2" type="ORF">SAMN04488028_1056</name>
</gene>
<dbReference type="RefSeq" id="WP_073123003.1">
    <property type="nucleotide sequence ID" value="NZ_FRAA01000005.1"/>
</dbReference>
<dbReference type="AlphaFoldDB" id="A0A1M6SFX6"/>